<evidence type="ECO:0000313" key="2">
    <source>
        <dbReference type="Proteomes" id="UP000187209"/>
    </source>
</evidence>
<dbReference type="Proteomes" id="UP000187209">
    <property type="component" value="Unassembled WGS sequence"/>
</dbReference>
<dbReference type="InterPro" id="IPR012340">
    <property type="entry name" value="NA-bd_OB-fold"/>
</dbReference>
<evidence type="ECO:0000313" key="1">
    <source>
        <dbReference type="EMBL" id="OMJ78845.1"/>
    </source>
</evidence>
<name>A0A1R2BQH6_9CILI</name>
<accession>A0A1R2BQH6</accession>
<dbReference type="AlphaFoldDB" id="A0A1R2BQH6"/>
<dbReference type="Gene3D" id="2.40.50.140">
    <property type="entry name" value="Nucleic acid-binding proteins"/>
    <property type="match status" value="1"/>
</dbReference>
<dbReference type="OrthoDB" id="322840at2759"/>
<sequence>MLVSLLTRSSKENKIFRAEVVEKVEVCEGNCRVLLQDHVGDYVYCFFQGLLWQDKIKDITIGQKIILAPSKIIEAPPRYKKFYTPDVNGKQVSPLFFQYNSHDFDLGIRIDPSLPKPVYDYACLNEVRVAVKDSSKHFSIACVIVDFYIKPDQKVSENSYRFKLIDESIDMPDYMTLNAYMRKICTVKQISIGDILVAQNSKFISKGNNCYGQHSKGFGSLAIFSWVDGKVEFCIENFVLTDSVTRSVCRLQNWIFTHFQYVNMVTTKTIFSISSVTALDTFDAVLYMIHIIPDYPEYSRSILIFCEPSSFAYMEAPSSAVSHIKVNCWVKLSKVGIAGNRILISENSSVIAIPEWSSLVKSRPCPSSSNIKHALMLFTNATGIDSCVAVNTKHSQAQNLDCFSLVNPNEPSPYGRIFGIVVDFHPRNLGLGVHRFKSRLVYSSVIVFWMQGQLVTILVCGRNSDLFFGISEYDEYGEIVRKVEKVQRDLFRGSSMVELGVQRVVKDGKVVLILSETEIKSFN</sequence>
<protein>
    <submittedName>
        <fullName evidence="1">Uncharacterized protein</fullName>
    </submittedName>
</protein>
<dbReference type="EMBL" id="MPUH01000500">
    <property type="protein sequence ID" value="OMJ78845.1"/>
    <property type="molecule type" value="Genomic_DNA"/>
</dbReference>
<reference evidence="1 2" key="1">
    <citation type="submission" date="2016-11" db="EMBL/GenBank/DDBJ databases">
        <title>The macronuclear genome of Stentor coeruleus: a giant cell with tiny introns.</title>
        <authorList>
            <person name="Slabodnick M."/>
            <person name="Ruby J.G."/>
            <person name="Reiff S.B."/>
            <person name="Swart E.C."/>
            <person name="Gosai S."/>
            <person name="Prabakaran S."/>
            <person name="Witkowska E."/>
            <person name="Larue G.E."/>
            <person name="Fisher S."/>
            <person name="Freeman R.M."/>
            <person name="Gunawardena J."/>
            <person name="Chu W."/>
            <person name="Stover N.A."/>
            <person name="Gregory B.D."/>
            <person name="Nowacki M."/>
            <person name="Derisi J."/>
            <person name="Roy S.W."/>
            <person name="Marshall W.F."/>
            <person name="Sood P."/>
        </authorList>
    </citation>
    <scope>NUCLEOTIDE SEQUENCE [LARGE SCALE GENOMIC DNA]</scope>
    <source>
        <strain evidence="1">WM001</strain>
    </source>
</reference>
<proteinExistence type="predicted"/>
<keyword evidence="2" id="KW-1185">Reference proteome</keyword>
<organism evidence="1 2">
    <name type="scientific">Stentor coeruleus</name>
    <dbReference type="NCBI Taxonomy" id="5963"/>
    <lineage>
        <taxon>Eukaryota</taxon>
        <taxon>Sar</taxon>
        <taxon>Alveolata</taxon>
        <taxon>Ciliophora</taxon>
        <taxon>Postciliodesmatophora</taxon>
        <taxon>Heterotrichea</taxon>
        <taxon>Heterotrichida</taxon>
        <taxon>Stentoridae</taxon>
        <taxon>Stentor</taxon>
    </lineage>
</organism>
<gene>
    <name evidence="1" type="ORF">SteCoe_21245</name>
</gene>
<comment type="caution">
    <text evidence="1">The sequence shown here is derived from an EMBL/GenBank/DDBJ whole genome shotgun (WGS) entry which is preliminary data.</text>
</comment>